<comment type="similarity">
    <text evidence="2 7">Belongs to the enoyl-CoA hydratase/isomerase family.</text>
</comment>
<dbReference type="GO" id="GO:0018812">
    <property type="term" value="F:3-hydroxyacyl-CoA dehydratase activity"/>
    <property type="evidence" value="ECO:0007669"/>
    <property type="project" value="UniProtKB-EC"/>
</dbReference>
<evidence type="ECO:0000256" key="3">
    <source>
        <dbReference type="ARBA" id="ARBA00011881"/>
    </source>
</evidence>
<evidence type="ECO:0000256" key="5">
    <source>
        <dbReference type="ARBA" id="ARBA00050624"/>
    </source>
</evidence>
<dbReference type="EMBL" id="QEKK01000018">
    <property type="protein sequence ID" value="PVY46290.1"/>
    <property type="molecule type" value="Genomic_DNA"/>
</dbReference>
<evidence type="ECO:0000256" key="4">
    <source>
        <dbReference type="ARBA" id="ARBA00023239"/>
    </source>
</evidence>
<evidence type="ECO:0000313" key="9">
    <source>
        <dbReference type="Proteomes" id="UP000245778"/>
    </source>
</evidence>
<dbReference type="Proteomes" id="UP000245778">
    <property type="component" value="Unassembled WGS sequence"/>
</dbReference>
<dbReference type="PANTHER" id="PTHR11941">
    <property type="entry name" value="ENOYL-COA HYDRATASE-RELATED"/>
    <property type="match status" value="1"/>
</dbReference>
<dbReference type="FunFam" id="1.10.12.10:FF:000001">
    <property type="entry name" value="Probable enoyl-CoA hydratase, mitochondrial"/>
    <property type="match status" value="1"/>
</dbReference>
<organism evidence="8 9">
    <name type="scientific">Intestinimonas butyriciproducens</name>
    <dbReference type="NCBI Taxonomy" id="1297617"/>
    <lineage>
        <taxon>Bacteria</taxon>
        <taxon>Bacillati</taxon>
        <taxon>Bacillota</taxon>
        <taxon>Clostridia</taxon>
        <taxon>Eubacteriales</taxon>
        <taxon>Intestinimonas</taxon>
    </lineage>
</organism>
<evidence type="ECO:0000256" key="2">
    <source>
        <dbReference type="ARBA" id="ARBA00005254"/>
    </source>
</evidence>
<dbReference type="PROSITE" id="PS00166">
    <property type="entry name" value="ENOYL_COA_HYDRATASE"/>
    <property type="match status" value="1"/>
</dbReference>
<accession>A0A2U1BCB1</accession>
<dbReference type="InterPro" id="IPR001753">
    <property type="entry name" value="Enoyl-CoA_hydra/iso"/>
</dbReference>
<dbReference type="RefSeq" id="WP_116722603.1">
    <property type="nucleotide sequence ID" value="NZ_CAMREZ010000011.1"/>
</dbReference>
<protein>
    <recommendedName>
        <fullName evidence="6">short-chain-enoyl-CoA hydratase</fullName>
        <ecNumber evidence="6">4.2.1.150</ecNumber>
    </recommendedName>
</protein>
<dbReference type="InterPro" id="IPR014748">
    <property type="entry name" value="Enoyl-CoA_hydra_C"/>
</dbReference>
<dbReference type="Gene3D" id="1.10.12.10">
    <property type="entry name" value="Lyase 2-enoyl-coa Hydratase, Chain A, domain 2"/>
    <property type="match status" value="1"/>
</dbReference>
<dbReference type="InterPro" id="IPR029045">
    <property type="entry name" value="ClpP/crotonase-like_dom_sf"/>
</dbReference>
<proteinExistence type="inferred from homology"/>
<name>A0A2U1BCB1_9FIRM</name>
<keyword evidence="4" id="KW-0456">Lyase</keyword>
<evidence type="ECO:0000256" key="1">
    <source>
        <dbReference type="ARBA" id="ARBA00005086"/>
    </source>
</evidence>
<dbReference type="OrthoDB" id="9775794at2"/>
<comment type="catalytic activity">
    <reaction evidence="5">
        <text>a short-chain (3S)-3-hydroxyacyl-CoA = a short-chain (2E)-enoyl-CoA + H2O</text>
        <dbReference type="Rhea" id="RHEA:52664"/>
        <dbReference type="ChEBI" id="CHEBI:15377"/>
        <dbReference type="ChEBI" id="CHEBI:87488"/>
        <dbReference type="ChEBI" id="CHEBI:136760"/>
        <dbReference type="EC" id="4.2.1.150"/>
    </reaction>
</comment>
<evidence type="ECO:0000256" key="6">
    <source>
        <dbReference type="ARBA" id="ARBA00067035"/>
    </source>
</evidence>
<evidence type="ECO:0000256" key="7">
    <source>
        <dbReference type="RuleBase" id="RU003707"/>
    </source>
</evidence>
<sequence>MAYQNIKIEINDGIAVLTLNRPEVRNALDYVTWDEIRAGMRELRFNDDAHVIILTGAGGKAFASGADIKALNARTVSEQMNSEVNDILYEITMHKKPVIAAVDGYALGGGCELAMACDIRIATKKSKFGQPEVNLGIIPGGGGTQRLQRLVGIGKAKELIFTGDIISAEEAERIGLIEKVVEDGAVLEAAIEMAKKIKAKGPVAVTLAKQAINVGANTDLYSGLCFERYSQAIAFSTADKAEGTLAFIEKRPAQFKGV</sequence>
<dbReference type="CDD" id="cd06558">
    <property type="entry name" value="crotonase-like"/>
    <property type="match status" value="1"/>
</dbReference>
<comment type="pathway">
    <text evidence="1">Lipid metabolism; butanoate metabolism.</text>
</comment>
<dbReference type="InterPro" id="IPR018376">
    <property type="entry name" value="Enoyl-CoA_hyd/isom_CS"/>
</dbReference>
<evidence type="ECO:0000313" key="8">
    <source>
        <dbReference type="EMBL" id="PVY46290.1"/>
    </source>
</evidence>
<dbReference type="EC" id="4.2.1.150" evidence="6"/>
<gene>
    <name evidence="8" type="ORF">C7373_11817</name>
</gene>
<dbReference type="Pfam" id="PF00378">
    <property type="entry name" value="ECH_1"/>
    <property type="match status" value="1"/>
</dbReference>
<reference evidence="8 9" key="1">
    <citation type="submission" date="2018-04" db="EMBL/GenBank/DDBJ databases">
        <title>Genomic Encyclopedia of Type Strains, Phase IV (KMG-IV): sequencing the most valuable type-strain genomes for metagenomic binning, comparative biology and taxonomic classification.</title>
        <authorList>
            <person name="Goeker M."/>
        </authorList>
    </citation>
    <scope>NUCLEOTIDE SEQUENCE [LARGE SCALE GENOMIC DNA]</scope>
    <source>
        <strain evidence="8 9">DSM 26588</strain>
    </source>
</reference>
<dbReference type="GeneID" id="93228270"/>
<dbReference type="SUPFAM" id="SSF52096">
    <property type="entry name" value="ClpP/crotonase"/>
    <property type="match status" value="1"/>
</dbReference>
<dbReference type="Gene3D" id="3.90.226.10">
    <property type="entry name" value="2-enoyl-CoA Hydratase, Chain A, domain 1"/>
    <property type="match status" value="1"/>
</dbReference>
<dbReference type="PANTHER" id="PTHR11941:SF54">
    <property type="entry name" value="ENOYL-COA HYDRATASE, MITOCHONDRIAL"/>
    <property type="match status" value="1"/>
</dbReference>
<comment type="caution">
    <text evidence="8">The sequence shown here is derived from an EMBL/GenBank/DDBJ whole genome shotgun (WGS) entry which is preliminary data.</text>
</comment>
<dbReference type="GO" id="GO:0006635">
    <property type="term" value="P:fatty acid beta-oxidation"/>
    <property type="evidence" value="ECO:0007669"/>
    <property type="project" value="TreeGrafter"/>
</dbReference>
<dbReference type="FunFam" id="3.90.226.10:FF:000009">
    <property type="entry name" value="Carnitinyl-CoA dehydratase"/>
    <property type="match status" value="1"/>
</dbReference>
<comment type="subunit">
    <text evidence="3">Homotetramer.</text>
</comment>
<dbReference type="AlphaFoldDB" id="A0A2U1BCB1"/>